<gene>
    <name evidence="1" type="ORF">PoB_000009100</name>
</gene>
<reference evidence="1 2" key="1">
    <citation type="journal article" date="2021" name="Elife">
        <title>Chloroplast acquisition without the gene transfer in kleptoplastic sea slugs, Plakobranchus ocellatus.</title>
        <authorList>
            <person name="Maeda T."/>
            <person name="Takahashi S."/>
            <person name="Yoshida T."/>
            <person name="Shimamura S."/>
            <person name="Takaki Y."/>
            <person name="Nagai Y."/>
            <person name="Toyoda A."/>
            <person name="Suzuki Y."/>
            <person name="Arimoto A."/>
            <person name="Ishii H."/>
            <person name="Satoh N."/>
            <person name="Nishiyama T."/>
            <person name="Hasebe M."/>
            <person name="Maruyama T."/>
            <person name="Minagawa J."/>
            <person name="Obokata J."/>
            <person name="Shigenobu S."/>
        </authorList>
    </citation>
    <scope>NUCLEOTIDE SEQUENCE [LARGE SCALE GENOMIC DNA]</scope>
</reference>
<keyword evidence="2" id="KW-1185">Reference proteome</keyword>
<protein>
    <submittedName>
        <fullName evidence="1">Uncharacterized protein</fullName>
    </submittedName>
</protein>
<sequence>MDRRRCLIQKIKEHTDPCDRAHMKRMGSIWMELEKTTHERRDAVRRARIQQSCSANLFSRPARVVVFVVVFGASPHCPSHRQTHHDYLDYGLITTDNDLHRPHWSQDIC</sequence>
<evidence type="ECO:0000313" key="1">
    <source>
        <dbReference type="EMBL" id="GFN73585.1"/>
    </source>
</evidence>
<dbReference type="Proteomes" id="UP000735302">
    <property type="component" value="Unassembled WGS sequence"/>
</dbReference>
<evidence type="ECO:0000313" key="2">
    <source>
        <dbReference type="Proteomes" id="UP000735302"/>
    </source>
</evidence>
<dbReference type="AlphaFoldDB" id="A0AAV3XU21"/>
<accession>A0AAV3XU21</accession>
<comment type="caution">
    <text evidence="1">The sequence shown here is derived from an EMBL/GenBank/DDBJ whole genome shotgun (WGS) entry which is preliminary data.</text>
</comment>
<organism evidence="1 2">
    <name type="scientific">Plakobranchus ocellatus</name>
    <dbReference type="NCBI Taxonomy" id="259542"/>
    <lineage>
        <taxon>Eukaryota</taxon>
        <taxon>Metazoa</taxon>
        <taxon>Spiralia</taxon>
        <taxon>Lophotrochozoa</taxon>
        <taxon>Mollusca</taxon>
        <taxon>Gastropoda</taxon>
        <taxon>Heterobranchia</taxon>
        <taxon>Euthyneura</taxon>
        <taxon>Panpulmonata</taxon>
        <taxon>Sacoglossa</taxon>
        <taxon>Placobranchoidea</taxon>
        <taxon>Plakobranchidae</taxon>
        <taxon>Plakobranchus</taxon>
    </lineage>
</organism>
<name>A0AAV3XU21_9GAST</name>
<dbReference type="EMBL" id="BLXT01000008">
    <property type="protein sequence ID" value="GFN73585.1"/>
    <property type="molecule type" value="Genomic_DNA"/>
</dbReference>
<proteinExistence type="predicted"/>